<reference evidence="1" key="1">
    <citation type="submission" date="2023-05" db="EMBL/GenBank/DDBJ databases">
        <title>Nepenthes gracilis genome sequencing.</title>
        <authorList>
            <person name="Fukushima K."/>
        </authorList>
    </citation>
    <scope>NUCLEOTIDE SEQUENCE</scope>
    <source>
        <strain evidence="1">SING2019-196</strain>
    </source>
</reference>
<protein>
    <submittedName>
        <fullName evidence="1">Uncharacterized protein</fullName>
    </submittedName>
</protein>
<sequence length="110" mass="12601">MRAGKKDSTNDDMDMDGNDEDDACYNLMDDTDTNYEVCSAYYLMDGNGGYYEDDYNEEEINSYNSAQFDISFEGTTDNGSTEREEADSDLITDFVNFFDLLDSTLVWRQS</sequence>
<accession>A0AAD3XEZ2</accession>
<gene>
    <name evidence="1" type="ORF">Nepgr_004281</name>
</gene>
<proteinExistence type="predicted"/>
<name>A0AAD3XEZ2_NEPGR</name>
<keyword evidence="2" id="KW-1185">Reference proteome</keyword>
<dbReference type="EMBL" id="BSYO01000003">
    <property type="protein sequence ID" value="GMH02442.1"/>
    <property type="molecule type" value="Genomic_DNA"/>
</dbReference>
<comment type="caution">
    <text evidence="1">The sequence shown here is derived from an EMBL/GenBank/DDBJ whole genome shotgun (WGS) entry which is preliminary data.</text>
</comment>
<organism evidence="1 2">
    <name type="scientific">Nepenthes gracilis</name>
    <name type="common">Slender pitcher plant</name>
    <dbReference type="NCBI Taxonomy" id="150966"/>
    <lineage>
        <taxon>Eukaryota</taxon>
        <taxon>Viridiplantae</taxon>
        <taxon>Streptophyta</taxon>
        <taxon>Embryophyta</taxon>
        <taxon>Tracheophyta</taxon>
        <taxon>Spermatophyta</taxon>
        <taxon>Magnoliopsida</taxon>
        <taxon>eudicotyledons</taxon>
        <taxon>Gunneridae</taxon>
        <taxon>Pentapetalae</taxon>
        <taxon>Caryophyllales</taxon>
        <taxon>Nepenthaceae</taxon>
        <taxon>Nepenthes</taxon>
    </lineage>
</organism>
<evidence type="ECO:0000313" key="2">
    <source>
        <dbReference type="Proteomes" id="UP001279734"/>
    </source>
</evidence>
<dbReference type="Proteomes" id="UP001279734">
    <property type="component" value="Unassembled WGS sequence"/>
</dbReference>
<evidence type="ECO:0000313" key="1">
    <source>
        <dbReference type="EMBL" id="GMH02442.1"/>
    </source>
</evidence>
<dbReference type="AlphaFoldDB" id="A0AAD3XEZ2"/>